<dbReference type="Proteomes" id="UP000030147">
    <property type="component" value="Unassembled WGS sequence"/>
</dbReference>
<name>A0A0A2TAJ7_9BACI</name>
<dbReference type="GO" id="GO:0005886">
    <property type="term" value="C:plasma membrane"/>
    <property type="evidence" value="ECO:0007669"/>
    <property type="project" value="UniProtKB-SubCell"/>
</dbReference>
<feature type="transmembrane region" description="Helical" evidence="9">
    <location>
        <begin position="21"/>
        <end position="39"/>
    </location>
</feature>
<keyword evidence="11" id="KW-1185">Reference proteome</keyword>
<feature type="transmembrane region" description="Helical" evidence="9">
    <location>
        <begin position="51"/>
        <end position="71"/>
    </location>
</feature>
<evidence type="ECO:0000256" key="8">
    <source>
        <dbReference type="PIRNR" id="PIRNR005353"/>
    </source>
</evidence>
<feature type="transmembrane region" description="Helical" evidence="9">
    <location>
        <begin position="418"/>
        <end position="435"/>
    </location>
</feature>
<dbReference type="InterPro" id="IPR045018">
    <property type="entry name" value="Azg-like"/>
</dbReference>
<keyword evidence="6 8" id="KW-1133">Transmembrane helix</keyword>
<comment type="caution">
    <text evidence="10">The sequence shown here is derived from an EMBL/GenBank/DDBJ whole genome shotgun (WGS) entry which is preliminary data.</text>
</comment>
<dbReference type="OrthoDB" id="9808458at2"/>
<feature type="transmembrane region" description="Helical" evidence="9">
    <location>
        <begin position="102"/>
        <end position="122"/>
    </location>
</feature>
<dbReference type="InterPro" id="IPR006043">
    <property type="entry name" value="NCS2"/>
</dbReference>
<dbReference type="EMBL" id="AVBF01000027">
    <property type="protein sequence ID" value="KGP72589.1"/>
    <property type="molecule type" value="Genomic_DNA"/>
</dbReference>
<dbReference type="PANTHER" id="PTHR43337:SF11">
    <property type="entry name" value="GUANINE_HYPOXANTHINE PERMEASE PBUG"/>
    <property type="match status" value="1"/>
</dbReference>
<proteinExistence type="inferred from homology"/>
<sequence>MLKQVARYFQFNERQTNFRQETIAGMTTFLALAYILVVNPAVLGEAGMDKGAVFTATALTILFGTLMIGLFANYPIGIAPSMGLNAFFTYGVVQSLGVEWQVALTGVFIAAILFMILSLLKIREKIINAIPQDLKHAVAGGIGFFIAFIGLKNAGLVTSSQSTFVQLGDLTTPTTLLAIFAFIITIIMLVMGWRGAIFYGIILATISGVLLGVIDKPNQIIGKVPSLEPTFLVALQPENLTQALSPQVLPVIFTFLFVAFFDTAGTLIAIASQAGLIRNNEVPNAGRALLSDSTASTVGALLGTSTTASMIESSAGIGAGGRTGFTSVVMSAFFAAALFFEPILSIVPTSVTAPALIIVGAMMATEVKQINWDSLDVAIPAFITIIMMPLTFSVATGIALGFILYPITFLSAKRGKDIHPMMYVLFVLFIIYFWISP</sequence>
<feature type="transmembrane region" description="Helical" evidence="9">
    <location>
        <begin position="346"/>
        <end position="365"/>
    </location>
</feature>
<dbReference type="eggNOG" id="COG2252">
    <property type="taxonomic scope" value="Bacteria"/>
</dbReference>
<evidence type="ECO:0000256" key="9">
    <source>
        <dbReference type="SAM" id="Phobius"/>
    </source>
</evidence>
<feature type="transmembrane region" description="Helical" evidence="9">
    <location>
        <begin position="78"/>
        <end position="96"/>
    </location>
</feature>
<organism evidence="10 11">
    <name type="scientific">Pontibacillus yanchengensis Y32</name>
    <dbReference type="NCBI Taxonomy" id="1385514"/>
    <lineage>
        <taxon>Bacteria</taxon>
        <taxon>Bacillati</taxon>
        <taxon>Bacillota</taxon>
        <taxon>Bacilli</taxon>
        <taxon>Bacillales</taxon>
        <taxon>Bacillaceae</taxon>
        <taxon>Pontibacillus</taxon>
    </lineage>
</organism>
<reference evidence="10 11" key="1">
    <citation type="journal article" date="2015" name="Stand. Genomic Sci.">
        <title>High quality draft genome sequence of the moderately halophilic bacterium Pontibacillus yanchengensis Y32(T) and comparison among Pontibacillus genomes.</title>
        <authorList>
            <person name="Huang J."/>
            <person name="Qiao Z.X."/>
            <person name="Tang J.W."/>
            <person name="Wang G."/>
        </authorList>
    </citation>
    <scope>NUCLEOTIDE SEQUENCE [LARGE SCALE GENOMIC DNA]</scope>
    <source>
        <strain evidence="10 11">Y32</strain>
    </source>
</reference>
<dbReference type="RefSeq" id="WP_036819508.1">
    <property type="nucleotide sequence ID" value="NZ_AVBF01000027.1"/>
</dbReference>
<keyword evidence="4 8" id="KW-1003">Cell membrane</keyword>
<dbReference type="GO" id="GO:0005345">
    <property type="term" value="F:purine nucleobase transmembrane transporter activity"/>
    <property type="evidence" value="ECO:0007669"/>
    <property type="project" value="TreeGrafter"/>
</dbReference>
<evidence type="ECO:0000256" key="4">
    <source>
        <dbReference type="ARBA" id="ARBA00022475"/>
    </source>
</evidence>
<dbReference type="STRING" id="1385514.N782_11445"/>
<gene>
    <name evidence="10" type="ORF">N782_11445</name>
</gene>
<dbReference type="Pfam" id="PF00860">
    <property type="entry name" value="Xan_ur_permease"/>
    <property type="match status" value="1"/>
</dbReference>
<feature type="transmembrane region" description="Helical" evidence="9">
    <location>
        <begin position="248"/>
        <end position="270"/>
    </location>
</feature>
<keyword evidence="5 8" id="KW-0812">Transmembrane</keyword>
<evidence type="ECO:0000313" key="10">
    <source>
        <dbReference type="EMBL" id="KGP72589.1"/>
    </source>
</evidence>
<comment type="similarity">
    <text evidence="2 8">Belongs to the nucleobase:cation symporter-2 (NCS2) (TC 2.A.40) family. Azg-like subfamily.</text>
</comment>
<evidence type="ECO:0000256" key="5">
    <source>
        <dbReference type="ARBA" id="ARBA00022692"/>
    </source>
</evidence>
<dbReference type="AlphaFoldDB" id="A0A0A2TAJ7"/>
<keyword evidence="7 8" id="KW-0472">Membrane</keyword>
<feature type="transmembrane region" description="Helical" evidence="9">
    <location>
        <begin position="377"/>
        <end position="406"/>
    </location>
</feature>
<feature type="transmembrane region" description="Helical" evidence="9">
    <location>
        <begin position="197"/>
        <end position="214"/>
    </location>
</feature>
<feature type="transmembrane region" description="Helical" evidence="9">
    <location>
        <begin position="134"/>
        <end position="151"/>
    </location>
</feature>
<accession>A0A0A2TAJ7</accession>
<comment type="subcellular location">
    <subcellularLocation>
        <location evidence="1 8">Cell membrane</location>
        <topology evidence="1 8">Multi-pass membrane protein</topology>
    </subcellularLocation>
</comment>
<evidence type="ECO:0000313" key="11">
    <source>
        <dbReference type="Proteomes" id="UP000030147"/>
    </source>
</evidence>
<evidence type="ECO:0000256" key="3">
    <source>
        <dbReference type="ARBA" id="ARBA00022448"/>
    </source>
</evidence>
<evidence type="ECO:0000256" key="7">
    <source>
        <dbReference type="ARBA" id="ARBA00023136"/>
    </source>
</evidence>
<evidence type="ECO:0000256" key="6">
    <source>
        <dbReference type="ARBA" id="ARBA00022989"/>
    </source>
</evidence>
<evidence type="ECO:0000256" key="1">
    <source>
        <dbReference type="ARBA" id="ARBA00004651"/>
    </source>
</evidence>
<protein>
    <submittedName>
        <fullName evidence="10">Guanine permease</fullName>
    </submittedName>
</protein>
<evidence type="ECO:0000256" key="2">
    <source>
        <dbReference type="ARBA" id="ARBA00005697"/>
    </source>
</evidence>
<feature type="transmembrane region" description="Helical" evidence="9">
    <location>
        <begin position="171"/>
        <end position="190"/>
    </location>
</feature>
<dbReference type="PANTHER" id="PTHR43337">
    <property type="entry name" value="XANTHINE/URACIL PERMEASE C887.17-RELATED"/>
    <property type="match status" value="1"/>
</dbReference>
<dbReference type="InterPro" id="IPR026033">
    <property type="entry name" value="Azg-like_bact_archaea"/>
</dbReference>
<dbReference type="PIRSF" id="PIRSF005353">
    <property type="entry name" value="PbuG"/>
    <property type="match status" value="1"/>
</dbReference>
<keyword evidence="3 8" id="KW-0813">Transport</keyword>